<gene>
    <name evidence="1" type="ORF">SAMN04490185_2885</name>
</gene>
<protein>
    <submittedName>
        <fullName evidence="1">Uncharacterized protein</fullName>
    </submittedName>
</protein>
<evidence type="ECO:0000313" key="1">
    <source>
        <dbReference type="EMBL" id="SED15720.1"/>
    </source>
</evidence>
<accession>A0A1H4YEP3</accession>
<evidence type="ECO:0000313" key="2">
    <source>
        <dbReference type="Proteomes" id="UP000183114"/>
    </source>
</evidence>
<proteinExistence type="predicted"/>
<dbReference type="Proteomes" id="UP000183114">
    <property type="component" value="Unassembled WGS sequence"/>
</dbReference>
<organism evidence="1 2">
    <name type="scientific">Pseudomonas frederiksbergensis</name>
    <dbReference type="NCBI Taxonomy" id="104087"/>
    <lineage>
        <taxon>Bacteria</taxon>
        <taxon>Pseudomonadati</taxon>
        <taxon>Pseudomonadota</taxon>
        <taxon>Gammaproteobacteria</taxon>
        <taxon>Pseudomonadales</taxon>
        <taxon>Pseudomonadaceae</taxon>
        <taxon>Pseudomonas</taxon>
    </lineage>
</organism>
<sequence length="61" mass="7221">MLDRTAVEERLNEMVELERSPLTKTERRLICYYRQLAEGEQRQLKRLAEVLVINPERSSGC</sequence>
<name>A0A1H4YEP3_9PSED</name>
<reference evidence="1 2" key="1">
    <citation type="submission" date="2016-10" db="EMBL/GenBank/DDBJ databases">
        <authorList>
            <person name="de Groot N.N."/>
        </authorList>
    </citation>
    <scope>NUCLEOTIDE SEQUENCE [LARGE SCALE GENOMIC DNA]</scope>
    <source>
        <strain evidence="1 2">BS3655</strain>
    </source>
</reference>
<dbReference type="AlphaFoldDB" id="A0A1H4YEP3"/>
<dbReference type="EMBL" id="FNTF01000002">
    <property type="protein sequence ID" value="SED15720.1"/>
    <property type="molecule type" value="Genomic_DNA"/>
</dbReference>